<dbReference type="HAMAP" id="MF_00265">
    <property type="entry name" value="VapC_Nob1"/>
    <property type="match status" value="1"/>
</dbReference>
<evidence type="ECO:0000256" key="6">
    <source>
        <dbReference type="SAM" id="MobiDB-lite"/>
    </source>
</evidence>
<dbReference type="InterPro" id="IPR029060">
    <property type="entry name" value="PIN-like_dom_sf"/>
</dbReference>
<organism evidence="7 8">
    <name type="scientific">Eiseniibacteriota bacterium</name>
    <dbReference type="NCBI Taxonomy" id="2212470"/>
    <lineage>
        <taxon>Bacteria</taxon>
        <taxon>Candidatus Eiseniibacteriota</taxon>
    </lineage>
</organism>
<dbReference type="InterPro" id="IPR022907">
    <property type="entry name" value="VapC_family"/>
</dbReference>
<feature type="binding site" evidence="5">
    <location>
        <position position="5"/>
    </location>
    <ligand>
        <name>Mg(2+)</name>
        <dbReference type="ChEBI" id="CHEBI:18420"/>
    </ligand>
</feature>
<sequence length="163" mass="17644">MVAVDLSLLAYAVNRFAPEHPRAAGVLEDLANGGHPWALPWPALHEFLDLVTHPHAVARPLEPGDAWGFLERLIASPSAHPLGPTDRHGAVLAETLASPDAAGPGLATAVVLREHGVRELLSADRGMARFAFLTVRDPLREPWSPAAPPARRYRVLSPRPPRR</sequence>
<dbReference type="GO" id="GO:0000287">
    <property type="term" value="F:magnesium ion binding"/>
    <property type="evidence" value="ECO:0007669"/>
    <property type="project" value="UniProtKB-UniRule"/>
</dbReference>
<gene>
    <name evidence="5" type="primary">vapC</name>
    <name evidence="7" type="ORF">E6K81_14055</name>
</gene>
<comment type="caution">
    <text evidence="5">Lacks conserved residue(s) required for the propagation of feature annotation.</text>
</comment>
<keyword evidence="5" id="KW-0460">Magnesium</keyword>
<keyword evidence="4 5" id="KW-0378">Hydrolase</keyword>
<comment type="cofactor">
    <cofactor evidence="5">
        <name>Mg(2+)</name>
        <dbReference type="ChEBI" id="CHEBI:18420"/>
    </cofactor>
</comment>
<dbReference type="GO" id="GO:0090729">
    <property type="term" value="F:toxin activity"/>
    <property type="evidence" value="ECO:0007669"/>
    <property type="project" value="UniProtKB-KW"/>
</dbReference>
<dbReference type="EC" id="3.1.-.-" evidence="5"/>
<dbReference type="EMBL" id="VBPB01000277">
    <property type="protein sequence ID" value="TMQ69813.1"/>
    <property type="molecule type" value="Genomic_DNA"/>
</dbReference>
<accession>A0A538U1T0</accession>
<reference evidence="7 8" key="1">
    <citation type="journal article" date="2019" name="Nat. Microbiol.">
        <title>Mediterranean grassland soil C-N compound turnover is dependent on rainfall and depth, and is mediated by genomically divergent microorganisms.</title>
        <authorList>
            <person name="Diamond S."/>
            <person name="Andeer P.F."/>
            <person name="Li Z."/>
            <person name="Crits-Christoph A."/>
            <person name="Burstein D."/>
            <person name="Anantharaman K."/>
            <person name="Lane K.R."/>
            <person name="Thomas B.C."/>
            <person name="Pan C."/>
            <person name="Northen T.R."/>
            <person name="Banfield J.F."/>
        </authorList>
    </citation>
    <scope>NUCLEOTIDE SEQUENCE [LARGE SCALE GENOMIC DNA]</scope>
    <source>
        <strain evidence="7">WS_11</strain>
    </source>
</reference>
<keyword evidence="5" id="KW-0800">Toxin</keyword>
<evidence type="ECO:0000313" key="7">
    <source>
        <dbReference type="EMBL" id="TMQ69813.1"/>
    </source>
</evidence>
<evidence type="ECO:0000256" key="5">
    <source>
        <dbReference type="HAMAP-Rule" id="MF_00265"/>
    </source>
</evidence>
<dbReference type="GO" id="GO:0016787">
    <property type="term" value="F:hydrolase activity"/>
    <property type="evidence" value="ECO:0007669"/>
    <property type="project" value="UniProtKB-KW"/>
</dbReference>
<keyword evidence="3 5" id="KW-0479">Metal-binding</keyword>
<evidence type="ECO:0000313" key="8">
    <source>
        <dbReference type="Proteomes" id="UP000319771"/>
    </source>
</evidence>
<feature type="region of interest" description="Disordered" evidence="6">
    <location>
        <begin position="143"/>
        <end position="163"/>
    </location>
</feature>
<proteinExistence type="inferred from homology"/>
<dbReference type="Proteomes" id="UP000319771">
    <property type="component" value="Unassembled WGS sequence"/>
</dbReference>
<name>A0A538U1T0_UNCEI</name>
<evidence type="ECO:0000256" key="3">
    <source>
        <dbReference type="ARBA" id="ARBA00022723"/>
    </source>
</evidence>
<dbReference type="SUPFAM" id="SSF88723">
    <property type="entry name" value="PIN domain-like"/>
    <property type="match status" value="1"/>
</dbReference>
<comment type="similarity">
    <text evidence="5">Belongs to the PINc/VapC protein family.</text>
</comment>
<comment type="function">
    <text evidence="5">Toxic component of a toxin-antitoxin (TA) system. An RNase.</text>
</comment>
<dbReference type="GO" id="GO:0004540">
    <property type="term" value="F:RNA nuclease activity"/>
    <property type="evidence" value="ECO:0007669"/>
    <property type="project" value="InterPro"/>
</dbReference>
<comment type="caution">
    <text evidence="7">The sequence shown here is derived from an EMBL/GenBank/DDBJ whole genome shotgun (WGS) entry which is preliminary data.</text>
</comment>
<evidence type="ECO:0000256" key="4">
    <source>
        <dbReference type="ARBA" id="ARBA00022801"/>
    </source>
</evidence>
<evidence type="ECO:0000256" key="1">
    <source>
        <dbReference type="ARBA" id="ARBA00022649"/>
    </source>
</evidence>
<dbReference type="AlphaFoldDB" id="A0A538U1T0"/>
<keyword evidence="2 5" id="KW-0540">Nuclease</keyword>
<evidence type="ECO:0000256" key="2">
    <source>
        <dbReference type="ARBA" id="ARBA00022722"/>
    </source>
</evidence>
<protein>
    <recommendedName>
        <fullName evidence="5">Ribonuclease VapC</fullName>
        <shortName evidence="5">RNase VapC</shortName>
        <ecNumber evidence="5">3.1.-.-</ecNumber>
    </recommendedName>
    <alternativeName>
        <fullName evidence="5">Toxin VapC</fullName>
    </alternativeName>
</protein>
<keyword evidence="1 5" id="KW-1277">Toxin-antitoxin system</keyword>